<dbReference type="PANTHER" id="PTHR44846">
    <property type="entry name" value="MANNOSYL-D-GLYCERATE TRANSPORT/METABOLISM SYSTEM REPRESSOR MNGR-RELATED"/>
    <property type="match status" value="1"/>
</dbReference>
<dbReference type="CDD" id="cd07377">
    <property type="entry name" value="WHTH_GntR"/>
    <property type="match status" value="1"/>
</dbReference>
<dbReference type="InterPro" id="IPR011663">
    <property type="entry name" value="UTRA"/>
</dbReference>
<protein>
    <submittedName>
        <fullName evidence="5">GntR family transcriptional regulator</fullName>
    </submittedName>
</protein>
<dbReference type="PROSITE" id="PS50949">
    <property type="entry name" value="HTH_GNTR"/>
    <property type="match status" value="1"/>
</dbReference>
<dbReference type="SUPFAM" id="SSF46785">
    <property type="entry name" value="Winged helix' DNA-binding domain"/>
    <property type="match status" value="1"/>
</dbReference>
<dbReference type="AlphaFoldDB" id="A0A556B0Y7"/>
<dbReference type="InterPro" id="IPR028978">
    <property type="entry name" value="Chorismate_lyase_/UTRA_dom_sf"/>
</dbReference>
<dbReference type="InterPro" id="IPR036388">
    <property type="entry name" value="WH-like_DNA-bd_sf"/>
</dbReference>
<proteinExistence type="predicted"/>
<evidence type="ECO:0000256" key="1">
    <source>
        <dbReference type="ARBA" id="ARBA00023015"/>
    </source>
</evidence>
<name>A0A556B0Y7_9BURK</name>
<dbReference type="Pfam" id="PF07702">
    <property type="entry name" value="UTRA"/>
    <property type="match status" value="1"/>
</dbReference>
<dbReference type="EMBL" id="VLTJ01000003">
    <property type="protein sequence ID" value="TSH98829.1"/>
    <property type="molecule type" value="Genomic_DNA"/>
</dbReference>
<dbReference type="Gene3D" id="1.10.10.10">
    <property type="entry name" value="Winged helix-like DNA-binding domain superfamily/Winged helix DNA-binding domain"/>
    <property type="match status" value="1"/>
</dbReference>
<dbReference type="InterPro" id="IPR000524">
    <property type="entry name" value="Tscrpt_reg_HTH_GntR"/>
</dbReference>
<comment type="caution">
    <text evidence="5">The sequence shown here is derived from an EMBL/GenBank/DDBJ whole genome shotgun (WGS) entry which is preliminary data.</text>
</comment>
<dbReference type="Proteomes" id="UP000318405">
    <property type="component" value="Unassembled WGS sequence"/>
</dbReference>
<dbReference type="GO" id="GO:0003677">
    <property type="term" value="F:DNA binding"/>
    <property type="evidence" value="ECO:0007669"/>
    <property type="project" value="UniProtKB-KW"/>
</dbReference>
<evidence type="ECO:0000313" key="6">
    <source>
        <dbReference type="Proteomes" id="UP000318405"/>
    </source>
</evidence>
<evidence type="ECO:0000256" key="2">
    <source>
        <dbReference type="ARBA" id="ARBA00023125"/>
    </source>
</evidence>
<dbReference type="SMART" id="SM00345">
    <property type="entry name" value="HTH_GNTR"/>
    <property type="match status" value="1"/>
</dbReference>
<dbReference type="PANTHER" id="PTHR44846:SF1">
    <property type="entry name" value="MANNOSYL-D-GLYCERATE TRANSPORT_METABOLISM SYSTEM REPRESSOR MNGR-RELATED"/>
    <property type="match status" value="1"/>
</dbReference>
<keyword evidence="1" id="KW-0805">Transcription regulation</keyword>
<dbReference type="Gene3D" id="3.40.1410.10">
    <property type="entry name" value="Chorismate lyase-like"/>
    <property type="match status" value="1"/>
</dbReference>
<dbReference type="RefSeq" id="WP_143946367.1">
    <property type="nucleotide sequence ID" value="NZ_BAABMB010000001.1"/>
</dbReference>
<evidence type="ECO:0000259" key="4">
    <source>
        <dbReference type="PROSITE" id="PS50949"/>
    </source>
</evidence>
<keyword evidence="3" id="KW-0804">Transcription</keyword>
<accession>A0A556B0Y7</accession>
<keyword evidence="2" id="KW-0238">DNA-binding</keyword>
<dbReference type="SUPFAM" id="SSF64288">
    <property type="entry name" value="Chorismate lyase-like"/>
    <property type="match status" value="1"/>
</dbReference>
<reference evidence="5 6" key="1">
    <citation type="submission" date="2019-07" db="EMBL/GenBank/DDBJ databases">
        <title>Qingshengfaniella alkalisoli gen. nov., sp. nov., isolated from saline soil.</title>
        <authorList>
            <person name="Xu L."/>
            <person name="Huang X.-X."/>
            <person name="Sun J.-Q."/>
        </authorList>
    </citation>
    <scope>NUCLEOTIDE SEQUENCE [LARGE SCALE GENOMIC DNA]</scope>
    <source>
        <strain evidence="5 6">DSM 27279</strain>
    </source>
</reference>
<feature type="domain" description="HTH gntR-type" evidence="4">
    <location>
        <begin position="14"/>
        <end position="82"/>
    </location>
</feature>
<evidence type="ECO:0000256" key="3">
    <source>
        <dbReference type="ARBA" id="ARBA00023163"/>
    </source>
</evidence>
<dbReference type="InterPro" id="IPR050679">
    <property type="entry name" value="Bact_HTH_transcr_reg"/>
</dbReference>
<organism evidence="5 6">
    <name type="scientific">Verticiella sediminum</name>
    <dbReference type="NCBI Taxonomy" id="1247510"/>
    <lineage>
        <taxon>Bacteria</taxon>
        <taxon>Pseudomonadati</taxon>
        <taxon>Pseudomonadota</taxon>
        <taxon>Betaproteobacteria</taxon>
        <taxon>Burkholderiales</taxon>
        <taxon>Alcaligenaceae</taxon>
        <taxon>Verticiella</taxon>
    </lineage>
</organism>
<dbReference type="PRINTS" id="PR00035">
    <property type="entry name" value="HTHGNTR"/>
</dbReference>
<sequence>MGTLKTDSLAHSNQPLYQQLATVFRRKIESGEWAAGMRLPSLDALCAELGCGRVTVRSALAGLEADGLISRARGQGTFVRERKQPGFSHINLVYTWRDLVEFGRHSELEAVTDTSAVPLELPAWCSTEGIVAERYQRMERIYLRQGVRVCFSLVYIASDIYERYADRFQHSAIATAVGETPELAIGQALQKVMISSAGDDTASHLHIPVGSPIAEVIRRVYAPDHRLIYWSRVHFPGQYVHMDFDLLHPRTNDSAPQA</sequence>
<gene>
    <name evidence="5" type="ORF">FOZ76_01565</name>
</gene>
<dbReference type="Pfam" id="PF00392">
    <property type="entry name" value="GntR"/>
    <property type="match status" value="1"/>
</dbReference>
<dbReference type="InterPro" id="IPR036390">
    <property type="entry name" value="WH_DNA-bd_sf"/>
</dbReference>
<dbReference type="OrthoDB" id="8582866at2"/>
<dbReference type="SMART" id="SM00866">
    <property type="entry name" value="UTRA"/>
    <property type="match status" value="1"/>
</dbReference>
<dbReference type="GO" id="GO:0003700">
    <property type="term" value="F:DNA-binding transcription factor activity"/>
    <property type="evidence" value="ECO:0007669"/>
    <property type="project" value="InterPro"/>
</dbReference>
<evidence type="ECO:0000313" key="5">
    <source>
        <dbReference type="EMBL" id="TSH98829.1"/>
    </source>
</evidence>
<keyword evidence="6" id="KW-1185">Reference proteome</keyword>
<dbReference type="GO" id="GO:0045892">
    <property type="term" value="P:negative regulation of DNA-templated transcription"/>
    <property type="evidence" value="ECO:0007669"/>
    <property type="project" value="TreeGrafter"/>
</dbReference>